<feature type="non-terminal residue" evidence="1">
    <location>
        <position position="118"/>
    </location>
</feature>
<comment type="caution">
    <text evidence="1">The sequence shown here is derived from an EMBL/GenBank/DDBJ whole genome shotgun (WGS) entry which is preliminary data.</text>
</comment>
<keyword evidence="2" id="KW-1185">Reference proteome</keyword>
<evidence type="ECO:0000313" key="1">
    <source>
        <dbReference type="EMBL" id="CAG8855580.1"/>
    </source>
</evidence>
<dbReference type="Proteomes" id="UP000789901">
    <property type="component" value="Unassembled WGS sequence"/>
</dbReference>
<gene>
    <name evidence="1" type="ORF">GMARGA_LOCUS44401</name>
</gene>
<organism evidence="1 2">
    <name type="scientific">Gigaspora margarita</name>
    <dbReference type="NCBI Taxonomy" id="4874"/>
    <lineage>
        <taxon>Eukaryota</taxon>
        <taxon>Fungi</taxon>
        <taxon>Fungi incertae sedis</taxon>
        <taxon>Mucoromycota</taxon>
        <taxon>Glomeromycotina</taxon>
        <taxon>Glomeromycetes</taxon>
        <taxon>Diversisporales</taxon>
        <taxon>Gigasporaceae</taxon>
        <taxon>Gigaspora</taxon>
    </lineage>
</organism>
<proteinExistence type="predicted"/>
<dbReference type="EMBL" id="CAJVQB010150878">
    <property type="protein sequence ID" value="CAG8855580.1"/>
    <property type="molecule type" value="Genomic_DNA"/>
</dbReference>
<protein>
    <submittedName>
        <fullName evidence="1">16334_t:CDS:1</fullName>
    </submittedName>
</protein>
<sequence length="118" mass="13826">IPKDWIQILNKQTDIYDNGFPATIEQLNQQIQQRNLSTKWKFPIDKQEEFPEATDFLRRTFLVETIPEFVFTISFFPPPGWDIFVNNNSTDTIMMETPKLNDGATPTVPKQDQTNIIY</sequence>
<feature type="non-terminal residue" evidence="1">
    <location>
        <position position="1"/>
    </location>
</feature>
<reference evidence="1 2" key="1">
    <citation type="submission" date="2021-06" db="EMBL/GenBank/DDBJ databases">
        <authorList>
            <person name="Kallberg Y."/>
            <person name="Tangrot J."/>
            <person name="Rosling A."/>
        </authorList>
    </citation>
    <scope>NUCLEOTIDE SEQUENCE [LARGE SCALE GENOMIC DNA]</scope>
    <source>
        <strain evidence="1 2">120-4 pot B 10/14</strain>
    </source>
</reference>
<accession>A0ABN7XLF6</accession>
<name>A0ABN7XLF6_GIGMA</name>
<evidence type="ECO:0000313" key="2">
    <source>
        <dbReference type="Proteomes" id="UP000789901"/>
    </source>
</evidence>